<gene>
    <name evidence="5" type="ORF">SGQ83_01220</name>
</gene>
<organism evidence="5 6">
    <name type="scientific">Flavobacterium cupriresistens</name>
    <dbReference type="NCBI Taxonomy" id="2893885"/>
    <lineage>
        <taxon>Bacteria</taxon>
        <taxon>Pseudomonadati</taxon>
        <taxon>Bacteroidota</taxon>
        <taxon>Flavobacteriia</taxon>
        <taxon>Flavobacteriales</taxon>
        <taxon>Flavobacteriaceae</taxon>
        <taxon>Flavobacterium</taxon>
    </lineage>
</organism>
<dbReference type="EMBL" id="JAWXVI010000001">
    <property type="protein sequence ID" value="MDX6187956.1"/>
    <property type="molecule type" value="Genomic_DNA"/>
</dbReference>
<feature type="domain" description="Peptidase S24/S26A/S26B/S26C" evidence="4">
    <location>
        <begin position="119"/>
        <end position="229"/>
    </location>
</feature>
<evidence type="ECO:0000256" key="1">
    <source>
        <dbReference type="ARBA" id="ARBA00023015"/>
    </source>
</evidence>
<keyword evidence="6" id="KW-1185">Reference proteome</keyword>
<evidence type="ECO:0000256" key="3">
    <source>
        <dbReference type="ARBA" id="ARBA00023163"/>
    </source>
</evidence>
<protein>
    <submittedName>
        <fullName evidence="5">S24 family peptidase</fullName>
    </submittedName>
</protein>
<proteinExistence type="predicted"/>
<evidence type="ECO:0000313" key="6">
    <source>
        <dbReference type="Proteomes" id="UP001273350"/>
    </source>
</evidence>
<dbReference type="InterPro" id="IPR015927">
    <property type="entry name" value="Peptidase_S24_S26A/B/C"/>
</dbReference>
<keyword evidence="1" id="KW-0805">Transcription regulation</keyword>
<dbReference type="InterPro" id="IPR036286">
    <property type="entry name" value="LexA/Signal_pep-like_sf"/>
</dbReference>
<accession>A0ABU4R5U2</accession>
<dbReference type="PANTHER" id="PTHR40661">
    <property type="match status" value="1"/>
</dbReference>
<evidence type="ECO:0000259" key="4">
    <source>
        <dbReference type="Pfam" id="PF00717"/>
    </source>
</evidence>
<dbReference type="Pfam" id="PF00717">
    <property type="entry name" value="Peptidase_S24"/>
    <property type="match status" value="1"/>
</dbReference>
<dbReference type="PANTHER" id="PTHR40661:SF1">
    <property type="entry name" value="HTH CRO_C1-TYPE DOMAIN-CONTAINING PROTEIN"/>
    <property type="match status" value="1"/>
</dbReference>
<evidence type="ECO:0000313" key="5">
    <source>
        <dbReference type="EMBL" id="MDX6187956.1"/>
    </source>
</evidence>
<dbReference type="RefSeq" id="WP_230002633.1">
    <property type="nucleotide sequence ID" value="NZ_CP087134.1"/>
</dbReference>
<reference evidence="5 6" key="1">
    <citation type="submission" date="2023-11" db="EMBL/GenBank/DDBJ databases">
        <title>Unpublished Manusciprt.</title>
        <authorList>
            <person name="Saticioglu I.B."/>
            <person name="Ay H."/>
            <person name="Ajmi N."/>
            <person name="Altun S."/>
            <person name="Duman M."/>
        </authorList>
    </citation>
    <scope>NUCLEOTIDE SEQUENCE [LARGE SCALE GENOMIC DNA]</scope>
    <source>
        <strain evidence="5 6">Fl-318</strain>
    </source>
</reference>
<evidence type="ECO:0000256" key="2">
    <source>
        <dbReference type="ARBA" id="ARBA00023125"/>
    </source>
</evidence>
<name>A0ABU4R5U2_9FLAO</name>
<dbReference type="Gene3D" id="2.10.109.10">
    <property type="entry name" value="Umud Fragment, subunit A"/>
    <property type="match status" value="1"/>
</dbReference>
<dbReference type="InterPro" id="IPR039418">
    <property type="entry name" value="LexA-like"/>
</dbReference>
<comment type="caution">
    <text evidence="5">The sequence shown here is derived from an EMBL/GenBank/DDBJ whole genome shotgun (WGS) entry which is preliminary data.</text>
</comment>
<dbReference type="Proteomes" id="UP001273350">
    <property type="component" value="Unassembled WGS sequence"/>
</dbReference>
<sequence>MSELERIKIAVKTLISLGIGKNQEEIGKLMGYKSKSSFSQVLNEKVPLPGEFVTKLCKLSDRLEKNWVTTGKGNVLKSDNENKQVNMRSNSDRTNLSESNDDNLIKEKGIPLIPIDAMAGYGAGDIQVMEYETERFIVPTFKGSDYLINVRGSSMYPKYNSGDIVACKHLPLDTFFQWNKVYVLDTVQGVLIKRICKSENEEYITIVSDNKNYDPFELHKSDIRSIAIVTGVIRLE</sequence>
<dbReference type="SUPFAM" id="SSF51306">
    <property type="entry name" value="LexA/Signal peptidase"/>
    <property type="match status" value="1"/>
</dbReference>
<keyword evidence="3" id="KW-0804">Transcription</keyword>
<dbReference type="CDD" id="cd06529">
    <property type="entry name" value="S24_LexA-like"/>
    <property type="match status" value="1"/>
</dbReference>
<keyword evidence="2" id="KW-0238">DNA-binding</keyword>